<evidence type="ECO:0000259" key="1">
    <source>
        <dbReference type="SMART" id="SM00579"/>
    </source>
</evidence>
<organism evidence="2 3">
    <name type="scientific">Capsicum annuum</name>
    <name type="common">Capsicum pepper</name>
    <dbReference type="NCBI Taxonomy" id="4072"/>
    <lineage>
        <taxon>Eukaryota</taxon>
        <taxon>Viridiplantae</taxon>
        <taxon>Streptophyta</taxon>
        <taxon>Embryophyta</taxon>
        <taxon>Tracheophyta</taxon>
        <taxon>Spermatophyta</taxon>
        <taxon>Magnoliopsida</taxon>
        <taxon>eudicotyledons</taxon>
        <taxon>Gunneridae</taxon>
        <taxon>Pentapetalae</taxon>
        <taxon>asterids</taxon>
        <taxon>lamiids</taxon>
        <taxon>Solanales</taxon>
        <taxon>Solanaceae</taxon>
        <taxon>Solanoideae</taxon>
        <taxon>Capsiceae</taxon>
        <taxon>Capsicum</taxon>
    </lineage>
</organism>
<proteinExistence type="predicted"/>
<evidence type="ECO:0000313" key="3">
    <source>
        <dbReference type="Proteomes" id="UP000222542"/>
    </source>
</evidence>
<name>A0A2G3AM90_CAPAN</name>
<dbReference type="OMA" id="VWDEYAS"/>
<keyword evidence="3" id="KW-1185">Reference proteome</keyword>
<dbReference type="EMBL" id="AYRZ02000001">
    <property type="protein sequence ID" value="PHT95352.1"/>
    <property type="molecule type" value="Genomic_DNA"/>
</dbReference>
<dbReference type="PANTHER" id="PTHR31900">
    <property type="entry name" value="F-BOX/RNI SUPERFAMILY PROTEIN-RELATED"/>
    <property type="match status" value="1"/>
</dbReference>
<dbReference type="Gramene" id="PHT95352">
    <property type="protein sequence ID" value="PHT95352"/>
    <property type="gene ID" value="T459_03234"/>
</dbReference>
<dbReference type="SMART" id="SM00579">
    <property type="entry name" value="FBD"/>
    <property type="match status" value="1"/>
</dbReference>
<dbReference type="InterPro" id="IPR006566">
    <property type="entry name" value="FBD"/>
</dbReference>
<comment type="caution">
    <text evidence="2">The sequence shown here is derived from an EMBL/GenBank/DDBJ whole genome shotgun (WGS) entry which is preliminary data.</text>
</comment>
<feature type="domain" description="FBD" evidence="1">
    <location>
        <begin position="87"/>
        <end position="154"/>
    </location>
</feature>
<protein>
    <recommendedName>
        <fullName evidence="1">FBD domain-containing protein</fullName>
    </recommendedName>
</protein>
<accession>A0A2G3AM90</accession>
<gene>
    <name evidence="2" type="ORF">T459_03234</name>
</gene>
<dbReference type="Pfam" id="PF08387">
    <property type="entry name" value="FBD"/>
    <property type="match status" value="1"/>
</dbReference>
<reference evidence="2 3" key="1">
    <citation type="journal article" date="2014" name="Nat. Genet.">
        <title>Genome sequence of the hot pepper provides insights into the evolution of pungency in Capsicum species.</title>
        <authorList>
            <person name="Kim S."/>
            <person name="Park M."/>
            <person name="Yeom S.I."/>
            <person name="Kim Y.M."/>
            <person name="Lee J.M."/>
            <person name="Lee H.A."/>
            <person name="Seo E."/>
            <person name="Choi J."/>
            <person name="Cheong K."/>
            <person name="Kim K.T."/>
            <person name="Jung K."/>
            <person name="Lee G.W."/>
            <person name="Oh S.K."/>
            <person name="Bae C."/>
            <person name="Kim S.B."/>
            <person name="Lee H.Y."/>
            <person name="Kim S.Y."/>
            <person name="Kim M.S."/>
            <person name="Kang B.C."/>
            <person name="Jo Y.D."/>
            <person name="Yang H.B."/>
            <person name="Jeong H.J."/>
            <person name="Kang W.H."/>
            <person name="Kwon J.K."/>
            <person name="Shin C."/>
            <person name="Lim J.Y."/>
            <person name="Park J.H."/>
            <person name="Huh J.H."/>
            <person name="Kim J.S."/>
            <person name="Kim B.D."/>
            <person name="Cohen O."/>
            <person name="Paran I."/>
            <person name="Suh M.C."/>
            <person name="Lee S.B."/>
            <person name="Kim Y.K."/>
            <person name="Shin Y."/>
            <person name="Noh S.J."/>
            <person name="Park J."/>
            <person name="Seo Y.S."/>
            <person name="Kwon S.Y."/>
            <person name="Kim H.A."/>
            <person name="Park J.M."/>
            <person name="Kim H.J."/>
            <person name="Choi S.B."/>
            <person name="Bosland P.W."/>
            <person name="Reeves G."/>
            <person name="Jo S.H."/>
            <person name="Lee B.W."/>
            <person name="Cho H.T."/>
            <person name="Choi H.S."/>
            <person name="Lee M.S."/>
            <person name="Yu Y."/>
            <person name="Do Choi Y."/>
            <person name="Park B.S."/>
            <person name="van Deynze A."/>
            <person name="Ashrafi H."/>
            <person name="Hill T."/>
            <person name="Kim W.T."/>
            <person name="Pai H.S."/>
            <person name="Ahn H.K."/>
            <person name="Yeam I."/>
            <person name="Giovannoni J.J."/>
            <person name="Rose J.K."/>
            <person name="Sorensen I."/>
            <person name="Lee S.J."/>
            <person name="Kim R.W."/>
            <person name="Choi I.Y."/>
            <person name="Choi B.S."/>
            <person name="Lim J.S."/>
            <person name="Lee Y.H."/>
            <person name="Choi D."/>
        </authorList>
    </citation>
    <scope>NUCLEOTIDE SEQUENCE [LARGE SCALE GENOMIC DNA]</scope>
    <source>
        <strain evidence="3">cv. CM334</strain>
    </source>
</reference>
<dbReference type="AlphaFoldDB" id="A0A2G3AM90"/>
<reference evidence="2 3" key="2">
    <citation type="journal article" date="2017" name="Genome Biol.">
        <title>New reference genome sequences of hot pepper reveal the massive evolution of plant disease-resistance genes by retroduplication.</title>
        <authorList>
            <person name="Kim S."/>
            <person name="Park J."/>
            <person name="Yeom S.I."/>
            <person name="Kim Y.M."/>
            <person name="Seo E."/>
            <person name="Kim K.T."/>
            <person name="Kim M.S."/>
            <person name="Lee J.M."/>
            <person name="Cheong K."/>
            <person name="Shin H.S."/>
            <person name="Kim S.B."/>
            <person name="Han K."/>
            <person name="Lee J."/>
            <person name="Park M."/>
            <person name="Lee H.A."/>
            <person name="Lee H.Y."/>
            <person name="Lee Y."/>
            <person name="Oh S."/>
            <person name="Lee J.H."/>
            <person name="Choi E."/>
            <person name="Choi E."/>
            <person name="Lee S.E."/>
            <person name="Jeon J."/>
            <person name="Kim H."/>
            <person name="Choi G."/>
            <person name="Song H."/>
            <person name="Lee J."/>
            <person name="Lee S.C."/>
            <person name="Kwon J.K."/>
            <person name="Lee H.Y."/>
            <person name="Koo N."/>
            <person name="Hong Y."/>
            <person name="Kim R.W."/>
            <person name="Kang W.H."/>
            <person name="Huh J.H."/>
            <person name="Kang B.C."/>
            <person name="Yang T.J."/>
            <person name="Lee Y.H."/>
            <person name="Bennetzen J.L."/>
            <person name="Choi D."/>
        </authorList>
    </citation>
    <scope>NUCLEOTIDE SEQUENCE [LARGE SCALE GENOMIC DNA]</scope>
    <source>
        <strain evidence="3">cv. CM334</strain>
    </source>
</reference>
<evidence type="ECO:0000313" key="2">
    <source>
        <dbReference type="EMBL" id="PHT95352.1"/>
    </source>
</evidence>
<dbReference type="PANTHER" id="PTHR31900:SF30">
    <property type="entry name" value="SUPERFAMILY PROTEIN, PUTATIVE-RELATED"/>
    <property type="match status" value="1"/>
</dbReference>
<sequence length="168" mass="19633">MPKDIIIENLISVESVWIASTSALKLGKASILLKSLKLELRVDEDFMQVMTLLLKYSPNLEVLKLWSDENEGWTKNWQMHDPDDSIVCLESHLKSVCLSNFKGEENEIELLRFFLKNARILERLTIVWASYADKSEEASEEVLKFPRTSHVVTFLYAKREQKFLWLVR</sequence>
<dbReference type="Proteomes" id="UP000222542">
    <property type="component" value="Unassembled WGS sequence"/>
</dbReference>
<dbReference type="InterPro" id="IPR050232">
    <property type="entry name" value="FBL13/AtMIF1-like"/>
</dbReference>